<evidence type="ECO:0000313" key="4">
    <source>
        <dbReference type="Proteomes" id="UP000620104"/>
    </source>
</evidence>
<evidence type="ECO:0000256" key="1">
    <source>
        <dbReference type="SAM" id="MobiDB-lite"/>
    </source>
</evidence>
<dbReference type="SUPFAM" id="SSF81383">
    <property type="entry name" value="F-box domain"/>
    <property type="match status" value="1"/>
</dbReference>
<accession>A0A8H3TY52</accession>
<feature type="compositionally biased region" description="Acidic residues" evidence="1">
    <location>
        <begin position="30"/>
        <end position="56"/>
    </location>
</feature>
<dbReference type="EMBL" id="BLZA01000040">
    <property type="protein sequence ID" value="GHJ89264.1"/>
    <property type="molecule type" value="Genomic_DNA"/>
</dbReference>
<dbReference type="AlphaFoldDB" id="A0A8H3TY52"/>
<dbReference type="OrthoDB" id="6419443at2759"/>
<dbReference type="InterPro" id="IPR036047">
    <property type="entry name" value="F-box-like_dom_sf"/>
</dbReference>
<reference evidence="3" key="1">
    <citation type="submission" date="2020-07" db="EMBL/GenBank/DDBJ databases">
        <title>Draft Genome Sequence of a Deep-Sea Yeast, Naganishia (Cryptococcus) liquefaciens strain N6.</title>
        <authorList>
            <person name="Han Y.W."/>
            <person name="Kajitani R."/>
            <person name="Morimoto H."/>
            <person name="Parhat M."/>
            <person name="Tsubouchi H."/>
            <person name="Bakenova O."/>
            <person name="Ogata M."/>
            <person name="Argunhan B."/>
            <person name="Aoki R."/>
            <person name="Kajiwara S."/>
            <person name="Itoh T."/>
            <person name="Iwasaki H."/>
        </authorList>
    </citation>
    <scope>NUCLEOTIDE SEQUENCE</scope>
    <source>
        <strain evidence="3">N6</strain>
    </source>
</reference>
<dbReference type="Gene3D" id="1.20.1280.50">
    <property type="match status" value="1"/>
</dbReference>
<feature type="region of interest" description="Disordered" evidence="1">
    <location>
        <begin position="230"/>
        <end position="303"/>
    </location>
</feature>
<gene>
    <name evidence="3" type="ORF">NliqN6_5666</name>
</gene>
<dbReference type="Proteomes" id="UP000620104">
    <property type="component" value="Unassembled WGS sequence"/>
</dbReference>
<dbReference type="SMART" id="SM00256">
    <property type="entry name" value="FBOX"/>
    <property type="match status" value="1"/>
</dbReference>
<dbReference type="Pfam" id="PF12937">
    <property type="entry name" value="F-box-like"/>
    <property type="match status" value="1"/>
</dbReference>
<feature type="compositionally biased region" description="Polar residues" evidence="1">
    <location>
        <begin position="230"/>
        <end position="245"/>
    </location>
</feature>
<dbReference type="InterPro" id="IPR001810">
    <property type="entry name" value="F-box_dom"/>
</dbReference>
<feature type="compositionally biased region" description="Polar residues" evidence="1">
    <location>
        <begin position="178"/>
        <end position="187"/>
    </location>
</feature>
<evidence type="ECO:0000259" key="2">
    <source>
        <dbReference type="SMART" id="SM00256"/>
    </source>
</evidence>
<feature type="region of interest" description="Disordered" evidence="1">
    <location>
        <begin position="1"/>
        <end position="80"/>
    </location>
</feature>
<organism evidence="3 4">
    <name type="scientific">Naganishia liquefaciens</name>
    <dbReference type="NCBI Taxonomy" id="104408"/>
    <lineage>
        <taxon>Eukaryota</taxon>
        <taxon>Fungi</taxon>
        <taxon>Dikarya</taxon>
        <taxon>Basidiomycota</taxon>
        <taxon>Agaricomycotina</taxon>
        <taxon>Tremellomycetes</taxon>
        <taxon>Filobasidiales</taxon>
        <taxon>Filobasidiaceae</taxon>
        <taxon>Naganishia</taxon>
    </lineage>
</organism>
<feature type="compositionally biased region" description="Basic residues" evidence="1">
    <location>
        <begin position="264"/>
        <end position="275"/>
    </location>
</feature>
<sequence length="303" mass="33122">MSSLLHTALANRQAASHPSPSKRFSRLSIEEGDGVQDGEFVDEFDDDDDEDEDELVDLQTRPGTPVPGGPRSAGLPAKVALKSPTRDPLRVFPSALAVRIFLQLDIKSLARCNRVSKRWRKSSTLNYTWFLHCRALTLPQPPPTHASRRLPTDPDPDDPNSGYDPYLKHRGLPLVTTPIPTSATPQWSKRESKRDWRPAFRDLVMRKPEDAERRDPLNVDVEALSASVSEAGSGYSTPGGNNDSWGGSGAGTPATRSKKEMRAHYKSLNGRKSKSKGMLGGVARGHKDLGGMGGGEDQFSAPF</sequence>
<keyword evidence="4" id="KW-1185">Reference proteome</keyword>
<protein>
    <recommendedName>
        <fullName evidence="2">F-box domain-containing protein</fullName>
    </recommendedName>
</protein>
<evidence type="ECO:0000313" key="3">
    <source>
        <dbReference type="EMBL" id="GHJ89264.1"/>
    </source>
</evidence>
<proteinExistence type="predicted"/>
<feature type="domain" description="F-box" evidence="2">
    <location>
        <begin position="92"/>
        <end position="132"/>
    </location>
</feature>
<feature type="region of interest" description="Disordered" evidence="1">
    <location>
        <begin position="140"/>
        <end position="193"/>
    </location>
</feature>
<name>A0A8H3TY52_9TREE</name>
<comment type="caution">
    <text evidence="3">The sequence shown here is derived from an EMBL/GenBank/DDBJ whole genome shotgun (WGS) entry which is preliminary data.</text>
</comment>